<feature type="transmembrane region" description="Helical" evidence="7">
    <location>
        <begin position="88"/>
        <end position="106"/>
    </location>
</feature>
<accession>A0A835Z7G9</accession>
<reference evidence="8" key="1">
    <citation type="submission" date="2021-02" db="EMBL/GenBank/DDBJ databases">
        <title>First Annotated Genome of the Yellow-green Alga Tribonema minus.</title>
        <authorList>
            <person name="Mahan K.M."/>
        </authorList>
    </citation>
    <scope>NUCLEOTIDE SEQUENCE</scope>
    <source>
        <strain evidence="8">UTEX B ZZ1240</strain>
    </source>
</reference>
<evidence type="ECO:0000256" key="5">
    <source>
        <dbReference type="RuleBase" id="RU003750"/>
    </source>
</evidence>
<feature type="transmembrane region" description="Helical" evidence="7">
    <location>
        <begin position="184"/>
        <end position="205"/>
    </location>
</feature>
<dbReference type="Gene3D" id="1.20.120.1760">
    <property type="match status" value="1"/>
</dbReference>
<dbReference type="OrthoDB" id="196717at2759"/>
<evidence type="ECO:0000256" key="2">
    <source>
        <dbReference type="ARBA" id="ARBA00010441"/>
    </source>
</evidence>
<feature type="region of interest" description="Disordered" evidence="6">
    <location>
        <begin position="315"/>
        <end position="338"/>
    </location>
</feature>
<dbReference type="AlphaFoldDB" id="A0A835Z7G9"/>
<dbReference type="InterPro" id="IPR014472">
    <property type="entry name" value="CHOPT"/>
</dbReference>
<feature type="compositionally biased region" description="Basic residues" evidence="6">
    <location>
        <begin position="377"/>
        <end position="386"/>
    </location>
</feature>
<evidence type="ECO:0000256" key="4">
    <source>
        <dbReference type="ARBA" id="ARBA00023136"/>
    </source>
</evidence>
<keyword evidence="9" id="KW-1185">Reference proteome</keyword>
<comment type="subcellular location">
    <subcellularLocation>
        <location evidence="1">Membrane</location>
    </subcellularLocation>
</comment>
<organism evidence="8 9">
    <name type="scientific">Tribonema minus</name>
    <dbReference type="NCBI Taxonomy" id="303371"/>
    <lineage>
        <taxon>Eukaryota</taxon>
        <taxon>Sar</taxon>
        <taxon>Stramenopiles</taxon>
        <taxon>Ochrophyta</taxon>
        <taxon>PX clade</taxon>
        <taxon>Xanthophyceae</taxon>
        <taxon>Tribonematales</taxon>
        <taxon>Tribonemataceae</taxon>
        <taxon>Tribonema</taxon>
    </lineage>
</organism>
<dbReference type="InterPro" id="IPR048254">
    <property type="entry name" value="CDP_ALCOHOL_P_TRANSF_CS"/>
</dbReference>
<comment type="caution">
    <text evidence="8">The sequence shown here is derived from an EMBL/GenBank/DDBJ whole genome shotgun (WGS) entry which is preliminary data.</text>
</comment>
<evidence type="ECO:0000313" key="8">
    <source>
        <dbReference type="EMBL" id="KAG5188101.1"/>
    </source>
</evidence>
<feature type="region of interest" description="Disordered" evidence="6">
    <location>
        <begin position="354"/>
        <end position="400"/>
    </location>
</feature>
<dbReference type="Pfam" id="PF01066">
    <property type="entry name" value="CDP-OH_P_transf"/>
    <property type="match status" value="1"/>
</dbReference>
<feature type="region of interest" description="Disordered" evidence="6">
    <location>
        <begin position="413"/>
        <end position="440"/>
    </location>
</feature>
<feature type="transmembrane region" description="Helical" evidence="7">
    <location>
        <begin position="57"/>
        <end position="76"/>
    </location>
</feature>
<dbReference type="Proteomes" id="UP000664859">
    <property type="component" value="Unassembled WGS sequence"/>
</dbReference>
<evidence type="ECO:0000313" key="9">
    <source>
        <dbReference type="Proteomes" id="UP000664859"/>
    </source>
</evidence>
<keyword evidence="7" id="KW-1133">Transmembrane helix</keyword>
<name>A0A835Z7G9_9STRA</name>
<keyword evidence="3 5" id="KW-0808">Transferase</keyword>
<dbReference type="GO" id="GO:0016020">
    <property type="term" value="C:membrane"/>
    <property type="evidence" value="ECO:0007669"/>
    <property type="project" value="UniProtKB-SubCell"/>
</dbReference>
<keyword evidence="4 7" id="KW-0472">Membrane</keyword>
<feature type="transmembrane region" description="Helical" evidence="7">
    <location>
        <begin position="217"/>
        <end position="240"/>
    </location>
</feature>
<feature type="compositionally biased region" description="Low complexity" evidence="6">
    <location>
        <begin position="429"/>
        <end position="440"/>
    </location>
</feature>
<evidence type="ECO:0000256" key="7">
    <source>
        <dbReference type="SAM" id="Phobius"/>
    </source>
</evidence>
<protein>
    <submittedName>
        <fullName evidence="8">CDP-alcohol phosphatidyltransferase-domain-containing protein</fullName>
    </submittedName>
</protein>
<comment type="similarity">
    <text evidence="2 5">Belongs to the CDP-alcohol phosphatidyltransferase class-I family.</text>
</comment>
<dbReference type="GO" id="GO:0016780">
    <property type="term" value="F:phosphotransferase activity, for other substituted phosphate groups"/>
    <property type="evidence" value="ECO:0007669"/>
    <property type="project" value="InterPro"/>
</dbReference>
<dbReference type="EMBL" id="JAFCMP010000077">
    <property type="protein sequence ID" value="KAG5188101.1"/>
    <property type="molecule type" value="Genomic_DNA"/>
</dbReference>
<sequence>MCGTGREALDGGGLLTPEQQANLRNYKYHGRDLSLTYKYFLSPLAEKCLIFVPKWMAPNLVTLLGLGVSFIGYLLLYTYCYDFTSHDAPRWVLPVVGAGLFIYQTLDNMDGKHARRTGSGSPLGLLFDHGCDAINCTLGTFVFATAIGVGRSLPLVAMCFANQAVPFFWATWEEYHIGEMNLPIINGPSEGMLIGVALTVGNYFTGPDFWWTPLDALFGYAPAAAILAASMIGIATTALIQTATVLAHVAKKSDGGGAAAAARALWGLSGFAASAALSAAWLSRAPAAFDAHPHAVVFLVGAVNVDLLPQQRQQGKQQLWGARRSGGGCEGWQRRRRRNTRALSTAAALFRVTLQPTHARRHDAPAAVRPGGAQQRQRQRQRRRQRPVGGKSACSVPGTDLLRMHLLRDNAHTARSALPPRLQDGTGRRSGSGARRQQLR</sequence>
<dbReference type="PANTHER" id="PTHR10414:SF37">
    <property type="entry name" value="BB IN A BOXCAR, ISOFORM C"/>
    <property type="match status" value="1"/>
</dbReference>
<keyword evidence="7" id="KW-0812">Transmembrane</keyword>
<dbReference type="InterPro" id="IPR043130">
    <property type="entry name" value="CDP-OH_PTrfase_TM_dom"/>
</dbReference>
<gene>
    <name evidence="8" type="ORF">JKP88DRAFT_267691</name>
</gene>
<feature type="transmembrane region" description="Helical" evidence="7">
    <location>
        <begin position="153"/>
        <end position="172"/>
    </location>
</feature>
<proteinExistence type="inferred from homology"/>
<evidence type="ECO:0000256" key="3">
    <source>
        <dbReference type="ARBA" id="ARBA00022679"/>
    </source>
</evidence>
<feature type="transmembrane region" description="Helical" evidence="7">
    <location>
        <begin position="261"/>
        <end position="282"/>
    </location>
</feature>
<dbReference type="PANTHER" id="PTHR10414">
    <property type="entry name" value="ETHANOLAMINEPHOSPHOTRANSFERASE"/>
    <property type="match status" value="1"/>
</dbReference>
<dbReference type="PROSITE" id="PS00379">
    <property type="entry name" value="CDP_ALCOHOL_P_TRANSF"/>
    <property type="match status" value="1"/>
</dbReference>
<evidence type="ECO:0000256" key="6">
    <source>
        <dbReference type="SAM" id="MobiDB-lite"/>
    </source>
</evidence>
<evidence type="ECO:0000256" key="1">
    <source>
        <dbReference type="ARBA" id="ARBA00004370"/>
    </source>
</evidence>
<dbReference type="GO" id="GO:0008654">
    <property type="term" value="P:phospholipid biosynthetic process"/>
    <property type="evidence" value="ECO:0007669"/>
    <property type="project" value="InterPro"/>
</dbReference>
<dbReference type="InterPro" id="IPR000462">
    <property type="entry name" value="CDP-OH_P_trans"/>
</dbReference>